<gene>
    <name evidence="2" type="ORF">NQ317_018802</name>
</gene>
<feature type="domain" description="VHS" evidence="1">
    <location>
        <begin position="1"/>
        <end position="48"/>
    </location>
</feature>
<reference evidence="2" key="1">
    <citation type="journal article" date="2023" name="Insect Mol. Biol.">
        <title>Genome sequencing provides insights into the evolution of gene families encoding plant cell wall-degrading enzymes in longhorned beetles.</title>
        <authorList>
            <person name="Shin N.R."/>
            <person name="Okamura Y."/>
            <person name="Kirsch R."/>
            <person name="Pauchet Y."/>
        </authorList>
    </citation>
    <scope>NUCLEOTIDE SEQUENCE</scope>
    <source>
        <strain evidence="2">MMC_N1</strain>
    </source>
</reference>
<evidence type="ECO:0000313" key="3">
    <source>
        <dbReference type="Proteomes" id="UP001162164"/>
    </source>
</evidence>
<sequence>MTNAHPTVARKLRESLKRWSENEFKTDMQLNLIPSLYSKLKSSGYDFPPLETPTTKLSSITKDPNVVETQEEEKQILKAIELSLKETNTSKSLGARHYTPQ</sequence>
<dbReference type="EMBL" id="JAPWTJ010002641">
    <property type="protein sequence ID" value="KAJ8965306.1"/>
    <property type="molecule type" value="Genomic_DNA"/>
</dbReference>
<dbReference type="InterPro" id="IPR002014">
    <property type="entry name" value="VHS_dom"/>
</dbReference>
<dbReference type="PANTHER" id="PTHR45929">
    <property type="entry name" value="JAK PATHWAY SIGNAL TRANSDUCTION ADAPTOR MOLECULE"/>
    <property type="match status" value="1"/>
</dbReference>
<comment type="caution">
    <text evidence="2">The sequence shown here is derived from an EMBL/GenBank/DDBJ whole genome shotgun (WGS) entry which is preliminary data.</text>
</comment>
<organism evidence="2 3">
    <name type="scientific">Molorchus minor</name>
    <dbReference type="NCBI Taxonomy" id="1323400"/>
    <lineage>
        <taxon>Eukaryota</taxon>
        <taxon>Metazoa</taxon>
        <taxon>Ecdysozoa</taxon>
        <taxon>Arthropoda</taxon>
        <taxon>Hexapoda</taxon>
        <taxon>Insecta</taxon>
        <taxon>Pterygota</taxon>
        <taxon>Neoptera</taxon>
        <taxon>Endopterygota</taxon>
        <taxon>Coleoptera</taxon>
        <taxon>Polyphaga</taxon>
        <taxon>Cucujiformia</taxon>
        <taxon>Chrysomeloidea</taxon>
        <taxon>Cerambycidae</taxon>
        <taxon>Lamiinae</taxon>
        <taxon>Monochamini</taxon>
        <taxon>Molorchus</taxon>
    </lineage>
</organism>
<keyword evidence="3" id="KW-1185">Reference proteome</keyword>
<dbReference type="PROSITE" id="PS50179">
    <property type="entry name" value="VHS"/>
    <property type="match status" value="1"/>
</dbReference>
<accession>A0ABQ9IU78</accession>
<dbReference type="Gene3D" id="1.25.40.90">
    <property type="match status" value="1"/>
</dbReference>
<dbReference type="SUPFAM" id="SSF48464">
    <property type="entry name" value="ENTH/VHS domain"/>
    <property type="match status" value="1"/>
</dbReference>
<dbReference type="InterPro" id="IPR003903">
    <property type="entry name" value="UIM_dom"/>
</dbReference>
<dbReference type="InterPro" id="IPR050670">
    <property type="entry name" value="STAM"/>
</dbReference>
<dbReference type="InterPro" id="IPR008942">
    <property type="entry name" value="ENTH_VHS"/>
</dbReference>
<name>A0ABQ9IU78_9CUCU</name>
<evidence type="ECO:0000313" key="2">
    <source>
        <dbReference type="EMBL" id="KAJ8965306.1"/>
    </source>
</evidence>
<dbReference type="PANTHER" id="PTHR45929:SF3">
    <property type="entry name" value="JAK PATHWAY SIGNAL TRANSDUCTION ADAPTOR MOLECULE"/>
    <property type="match status" value="1"/>
</dbReference>
<evidence type="ECO:0000259" key="1">
    <source>
        <dbReference type="PROSITE" id="PS50179"/>
    </source>
</evidence>
<protein>
    <recommendedName>
        <fullName evidence="1">VHS domain-containing protein</fullName>
    </recommendedName>
</protein>
<proteinExistence type="predicted"/>
<dbReference type="PROSITE" id="PS50330">
    <property type="entry name" value="UIM"/>
    <property type="match status" value="1"/>
</dbReference>
<dbReference type="Proteomes" id="UP001162164">
    <property type="component" value="Unassembled WGS sequence"/>
</dbReference>